<protein>
    <recommendedName>
        <fullName evidence="1">Transposase-associated domain-containing protein</fullName>
    </recommendedName>
</protein>
<evidence type="ECO:0000259" key="1">
    <source>
        <dbReference type="Pfam" id="PF13963"/>
    </source>
</evidence>
<evidence type="ECO:0000313" key="2">
    <source>
        <dbReference type="EMBL" id="KAI3938597.1"/>
    </source>
</evidence>
<name>A0AAD4T641_9MAGN</name>
<comment type="caution">
    <text evidence="2">The sequence shown here is derived from an EMBL/GenBank/DDBJ whole genome shotgun (WGS) entry which is preliminary data.</text>
</comment>
<dbReference type="Proteomes" id="UP001202328">
    <property type="component" value="Unassembled WGS sequence"/>
</dbReference>
<dbReference type="AlphaFoldDB" id="A0AAD4T641"/>
<dbReference type="EMBL" id="JAJJMB010005516">
    <property type="protein sequence ID" value="KAI3938597.1"/>
    <property type="molecule type" value="Genomic_DNA"/>
</dbReference>
<keyword evidence="3" id="KW-1185">Reference proteome</keyword>
<proteinExistence type="predicted"/>
<accession>A0AAD4T641</accession>
<gene>
    <name evidence="2" type="ORF">MKW98_016102</name>
</gene>
<sequence>MDKSWVHFERSSKDFHEGLCLFLNYVFENGFVTEDNKVKCPCKECANIPYNTRDEIYDDLVTCGMLRSYTIWYHHGERYITTFPYNLGEENTNVDQVIMDNNNEEVGDDITRMLRDAYGLPMCADEDMSDIFISCQKIQRSRYTLDVFGVTHTKKKKTEDPDEKEMKEVEIQASQPGYDIVLQGQHDAFSQVRGRDKGGRDPNAEVLNLRQQLQNFVTEHQAAMQRIADLEALVAHDELGTSNTSYQASLIRIA</sequence>
<reference evidence="2" key="1">
    <citation type="submission" date="2022-04" db="EMBL/GenBank/DDBJ databases">
        <title>A functionally conserved STORR gene fusion in Papaver species that diverged 16.8 million years ago.</title>
        <authorList>
            <person name="Catania T."/>
        </authorList>
    </citation>
    <scope>NUCLEOTIDE SEQUENCE</scope>
    <source>
        <strain evidence="2">S-188037</strain>
    </source>
</reference>
<dbReference type="InterPro" id="IPR029480">
    <property type="entry name" value="Transpos_assoc"/>
</dbReference>
<feature type="domain" description="Transposase-associated" evidence="1">
    <location>
        <begin position="3"/>
        <end position="77"/>
    </location>
</feature>
<organism evidence="2 3">
    <name type="scientific">Papaver atlanticum</name>
    <dbReference type="NCBI Taxonomy" id="357466"/>
    <lineage>
        <taxon>Eukaryota</taxon>
        <taxon>Viridiplantae</taxon>
        <taxon>Streptophyta</taxon>
        <taxon>Embryophyta</taxon>
        <taxon>Tracheophyta</taxon>
        <taxon>Spermatophyta</taxon>
        <taxon>Magnoliopsida</taxon>
        <taxon>Ranunculales</taxon>
        <taxon>Papaveraceae</taxon>
        <taxon>Papaveroideae</taxon>
        <taxon>Papaver</taxon>
    </lineage>
</organism>
<dbReference type="Pfam" id="PF13963">
    <property type="entry name" value="Transpos_assoc"/>
    <property type="match status" value="1"/>
</dbReference>
<evidence type="ECO:0000313" key="3">
    <source>
        <dbReference type="Proteomes" id="UP001202328"/>
    </source>
</evidence>